<feature type="transmembrane region" description="Helical" evidence="1">
    <location>
        <begin position="229"/>
        <end position="247"/>
    </location>
</feature>
<dbReference type="PANTHER" id="PTHR36832">
    <property type="entry name" value="SLR1174 PROTEIN-RELATED"/>
    <property type="match status" value="1"/>
</dbReference>
<protein>
    <submittedName>
        <fullName evidence="2">ABC-2 family transporter protein</fullName>
    </submittedName>
</protein>
<keyword evidence="1" id="KW-0472">Membrane</keyword>
<keyword evidence="1" id="KW-1133">Transmembrane helix</keyword>
<dbReference type="Pfam" id="PF06182">
    <property type="entry name" value="ABC2_membrane_6"/>
    <property type="match status" value="1"/>
</dbReference>
<feature type="transmembrane region" description="Helical" evidence="1">
    <location>
        <begin position="20"/>
        <end position="40"/>
    </location>
</feature>
<keyword evidence="1" id="KW-0812">Transmembrane</keyword>
<accession>A0ABX7YJG5</accession>
<organism evidence="2 3">
    <name type="scientific">Streptococcus oriscaviae</name>
    <dbReference type="NCBI Taxonomy" id="2781599"/>
    <lineage>
        <taxon>Bacteria</taxon>
        <taxon>Bacillati</taxon>
        <taxon>Bacillota</taxon>
        <taxon>Bacilli</taxon>
        <taxon>Lactobacillales</taxon>
        <taxon>Streptococcaceae</taxon>
        <taxon>Streptococcus</taxon>
    </lineage>
</organism>
<feature type="transmembrane region" description="Helical" evidence="1">
    <location>
        <begin position="52"/>
        <end position="71"/>
    </location>
</feature>
<dbReference type="PANTHER" id="PTHR36832:SF1">
    <property type="entry name" value="SLR1174 PROTEIN"/>
    <property type="match status" value="1"/>
</dbReference>
<feature type="transmembrane region" description="Helical" evidence="1">
    <location>
        <begin position="176"/>
        <end position="195"/>
    </location>
</feature>
<feature type="transmembrane region" description="Helical" evidence="1">
    <location>
        <begin position="140"/>
        <end position="164"/>
    </location>
</feature>
<keyword evidence="3" id="KW-1185">Reference proteome</keyword>
<evidence type="ECO:0000313" key="3">
    <source>
        <dbReference type="Proteomes" id="UP000677616"/>
    </source>
</evidence>
<reference evidence="2 3" key="1">
    <citation type="submission" date="2021-04" db="EMBL/GenBank/DDBJ databases">
        <title>Complete genome sequence of a novel Streptococcus species.</title>
        <authorList>
            <person name="Teng J.L.L."/>
        </authorList>
    </citation>
    <scope>NUCLEOTIDE SEQUENCE [LARGE SCALE GENOMIC DNA]</scope>
    <source>
        <strain evidence="2 3">HKU75</strain>
    </source>
</reference>
<evidence type="ECO:0000313" key="2">
    <source>
        <dbReference type="EMBL" id="QUE53962.1"/>
    </source>
</evidence>
<sequence>MRKYLYMTRLSMMTALQYKAFFLANIISLLARILVSLYVWQTIFFSQPEVNGYTLASFTSYIIFANLLASLNSFSIGEELSHSILQGQIAGEFLRPYSFIVALFFKDLGMKCVELFKFLLIFALILCLQMDFYLPDIQTMLVFLISSILGVFIVQLLDLAFGFATFFTVNAWGIYVLRNGLFNIASGALLPLSFYPDAVEKVLSFLPYNYAVNVPVTILLGKEKDLLPLGIQLVWIPILLLFIGVLWQQAQRRIVIFGG</sequence>
<proteinExistence type="predicted"/>
<feature type="transmembrane region" description="Helical" evidence="1">
    <location>
        <begin position="115"/>
        <end position="134"/>
    </location>
</feature>
<gene>
    <name evidence="2" type="ORF">INT76_09035</name>
</gene>
<dbReference type="EMBL" id="CP073084">
    <property type="protein sequence ID" value="QUE53962.1"/>
    <property type="molecule type" value="Genomic_DNA"/>
</dbReference>
<evidence type="ECO:0000256" key="1">
    <source>
        <dbReference type="SAM" id="Phobius"/>
    </source>
</evidence>
<name>A0ABX7YJG5_9STRE</name>
<dbReference type="InterPro" id="IPR010390">
    <property type="entry name" value="ABC-2_transporter-like"/>
</dbReference>
<dbReference type="Proteomes" id="UP000677616">
    <property type="component" value="Chromosome"/>
</dbReference>
<dbReference type="RefSeq" id="WP_212570106.1">
    <property type="nucleotide sequence ID" value="NZ_CP073084.1"/>
</dbReference>